<proteinExistence type="predicted"/>
<dbReference type="OrthoDB" id="1522549at2"/>
<dbReference type="EMBL" id="FQWB01000001">
    <property type="protein sequence ID" value="SHF85617.1"/>
    <property type="molecule type" value="Genomic_DNA"/>
</dbReference>
<organism evidence="3 4">
    <name type="scientific">Flavobacterium fluvii</name>
    <dbReference type="NCBI Taxonomy" id="468056"/>
    <lineage>
        <taxon>Bacteria</taxon>
        <taxon>Pseudomonadati</taxon>
        <taxon>Bacteroidota</taxon>
        <taxon>Flavobacteriia</taxon>
        <taxon>Flavobacteriales</taxon>
        <taxon>Flavobacteriaceae</taxon>
        <taxon>Flavobacterium</taxon>
    </lineage>
</organism>
<feature type="signal peptide" evidence="2">
    <location>
        <begin position="1"/>
        <end position="26"/>
    </location>
</feature>
<dbReference type="AlphaFoldDB" id="A0A1M5F2D7"/>
<dbReference type="SUPFAM" id="SSF48452">
    <property type="entry name" value="TPR-like"/>
    <property type="match status" value="1"/>
</dbReference>
<evidence type="ECO:0000313" key="3">
    <source>
        <dbReference type="EMBL" id="SHF85617.1"/>
    </source>
</evidence>
<evidence type="ECO:0000256" key="1">
    <source>
        <dbReference type="SAM" id="MobiDB-lite"/>
    </source>
</evidence>
<accession>A0A1M5F2D7</accession>
<evidence type="ECO:0000313" key="4">
    <source>
        <dbReference type="Proteomes" id="UP000184516"/>
    </source>
</evidence>
<feature type="region of interest" description="Disordered" evidence="1">
    <location>
        <begin position="462"/>
        <end position="500"/>
    </location>
</feature>
<feature type="chain" id="PRO_5012183477" evidence="2">
    <location>
        <begin position="27"/>
        <end position="932"/>
    </location>
</feature>
<dbReference type="Gene3D" id="1.25.40.10">
    <property type="entry name" value="Tetratricopeptide repeat domain"/>
    <property type="match status" value="4"/>
</dbReference>
<keyword evidence="2" id="KW-0732">Signal</keyword>
<protein>
    <submittedName>
        <fullName evidence="3">Protein involved in gliding motility SprE</fullName>
    </submittedName>
</protein>
<sequence length="932" mass="106718">MINRFPLKTKIFKLSFFTAFILFLVACSTKKDTFLARNSHALSTRDNILYNGQIGLDKGIKEIKTGSKDNFWKRLPIEKMQIIDDNAAAEKTKNANFELAEAKATKAIQKHSMNIGGQEKNYQIDEAYLLLGKSRYYDQRFIPALDAFNYILYKYPTSDKIYQAKIWREKANMRLGNDAQVINNISKLLEEKEKEDKKKNGKKFKKQVIADANALLAASFLNLEEKDSAIAKLKVAERFTKVNSERARYRFILGQLYQELGVRDSAIYCYQSVIDMNRKAEREIIIQAYAKKAQLFDYQNGDKDSFVKTYNKLVDDRENRPFLDVIYYEMGVFYDKQNDQELAKEFYNASLDANSPDVYLVASNYRNLGNMHFKNTEYSTAAKYYDSTLVKLDVKTREYIHIKKVRKDLDEVIEYESIAKEKDSILNIVALSETDRILYFEKHIDKLKKSDEDKKIQEEKEKETLANIDRNNINSVDDPAQSKSGMPAKKSSVAPPSMPGASGNTAANTFYFYNPTTVAFGKIEFKKKFGNRALGGNWRLSTIKTDAAAVSDTTATAKKEDAKEVEQYTTAFYLDQLPKTQAEIDDIAKKRNFAYYQLGIIYKEKFKEYGLASKKLEQLLTYNPEEKLVLPTMYNLYKIYQITDNAKAEEMKARISSQYPNSRYAQIINNAHPDSVSSNETPEDVYDKWYKLYQEEHFAEVLAKLDGLILQYSGDEIVSKFELLKANILGKLQGLEAYKNGLQYVADNYPTSEEGKNAREILTDQIPTLEKMNFSPVDTKNWKVLFKVGKFEDKNTKVLQDKIKKFISSENVQKLTYSFDIYTEKENFLVISGINSERYANNIAGIMKENKLYKVAEPAVVISNDNYKVVQIKKNLDKYLAQPKVDPVVPAQPPVVPQSPDVKQPTAPGATKQMMPPGMPPPAGQTNSPPKQ</sequence>
<dbReference type="Proteomes" id="UP000184516">
    <property type="component" value="Unassembled WGS sequence"/>
</dbReference>
<gene>
    <name evidence="3" type="ORF">SAMN05443549_101590</name>
</gene>
<reference evidence="4" key="1">
    <citation type="submission" date="2016-11" db="EMBL/GenBank/DDBJ databases">
        <authorList>
            <person name="Varghese N."/>
            <person name="Submissions S."/>
        </authorList>
    </citation>
    <scope>NUCLEOTIDE SEQUENCE [LARGE SCALE GENOMIC DNA]</scope>
    <source>
        <strain evidence="4">DSM 19978</strain>
    </source>
</reference>
<dbReference type="STRING" id="468056.SAMN05443549_101590"/>
<keyword evidence="4" id="KW-1185">Reference proteome</keyword>
<evidence type="ECO:0000256" key="2">
    <source>
        <dbReference type="SAM" id="SignalP"/>
    </source>
</evidence>
<dbReference type="InterPro" id="IPR019734">
    <property type="entry name" value="TPR_rpt"/>
</dbReference>
<feature type="region of interest" description="Disordered" evidence="1">
    <location>
        <begin position="889"/>
        <end position="932"/>
    </location>
</feature>
<dbReference type="InterPro" id="IPR011990">
    <property type="entry name" value="TPR-like_helical_dom_sf"/>
</dbReference>
<dbReference type="SMART" id="SM00028">
    <property type="entry name" value="TPR"/>
    <property type="match status" value="5"/>
</dbReference>
<dbReference type="PROSITE" id="PS51257">
    <property type="entry name" value="PROKAR_LIPOPROTEIN"/>
    <property type="match status" value="1"/>
</dbReference>
<name>A0A1M5F2D7_9FLAO</name>